<reference evidence="3 4" key="1">
    <citation type="submission" date="2017-01" db="EMBL/GenBank/DDBJ databases">
        <authorList>
            <person name="Mah S.A."/>
            <person name="Swanson W.J."/>
            <person name="Moy G.W."/>
            <person name="Vacquier V.D."/>
        </authorList>
    </citation>
    <scope>NUCLEOTIDE SEQUENCE [LARGE SCALE GENOMIC DNA]</scope>
    <source>
        <strain evidence="3 4">DSM 26375</strain>
    </source>
</reference>
<dbReference type="STRING" id="1086013.SAMN05421774_103295"/>
<organism evidence="3 4">
    <name type="scientific">Gemmobacter megaterium</name>
    <dbReference type="NCBI Taxonomy" id="1086013"/>
    <lineage>
        <taxon>Bacteria</taxon>
        <taxon>Pseudomonadati</taxon>
        <taxon>Pseudomonadota</taxon>
        <taxon>Alphaproteobacteria</taxon>
        <taxon>Rhodobacterales</taxon>
        <taxon>Paracoccaceae</taxon>
        <taxon>Gemmobacter</taxon>
    </lineage>
</organism>
<dbReference type="PANTHER" id="PTHR12935">
    <property type="entry name" value="GAMMA-GLUTAMYLCYCLOTRANSFERASE"/>
    <property type="match status" value="1"/>
</dbReference>
<evidence type="ECO:0000256" key="1">
    <source>
        <dbReference type="ARBA" id="ARBA00023239"/>
    </source>
</evidence>
<keyword evidence="4" id="KW-1185">Reference proteome</keyword>
<evidence type="ECO:0000256" key="2">
    <source>
        <dbReference type="PIRSR" id="PIRSR617939-2"/>
    </source>
</evidence>
<dbReference type="CDD" id="cd06661">
    <property type="entry name" value="GGCT_like"/>
    <property type="match status" value="1"/>
</dbReference>
<dbReference type="Gene3D" id="3.10.490.10">
    <property type="entry name" value="Gamma-glutamyl cyclotransferase-like"/>
    <property type="match status" value="1"/>
</dbReference>
<sequence length="152" mass="16828">MHYFAYGNLMDIDLMQSSCPSARPVAVARLDGYELRFVKCTDTAHGGCTLIEDPAAVTWGVHYEMSEQDRAALDDSAGVKERRWALKPVVVKGLDGNDYQTVTYYIPDDRGPHKPTDSYVGPIYKGAEALNLPADYRNRLRTIIDEALATGA</sequence>
<evidence type="ECO:0000313" key="4">
    <source>
        <dbReference type="Proteomes" id="UP000186141"/>
    </source>
</evidence>
<dbReference type="RefSeq" id="WP_076530806.1">
    <property type="nucleotide sequence ID" value="NZ_BMEH01000003.1"/>
</dbReference>
<proteinExistence type="predicted"/>
<name>A0A1N7NCY3_9RHOB</name>
<dbReference type="GO" id="GO:0003839">
    <property type="term" value="F:gamma-glutamylcyclotransferase activity"/>
    <property type="evidence" value="ECO:0007669"/>
    <property type="project" value="InterPro"/>
</dbReference>
<dbReference type="SUPFAM" id="SSF110857">
    <property type="entry name" value="Gamma-glutamyl cyclotransferase-like"/>
    <property type="match status" value="1"/>
</dbReference>
<dbReference type="EMBL" id="FTOT01000003">
    <property type="protein sequence ID" value="SIS96101.1"/>
    <property type="molecule type" value="Genomic_DNA"/>
</dbReference>
<dbReference type="Proteomes" id="UP000186141">
    <property type="component" value="Unassembled WGS sequence"/>
</dbReference>
<dbReference type="InterPro" id="IPR013024">
    <property type="entry name" value="GGCT-like"/>
</dbReference>
<dbReference type="AlphaFoldDB" id="A0A1N7NCY3"/>
<accession>A0A1N7NCY3</accession>
<dbReference type="Pfam" id="PF13772">
    <property type="entry name" value="AIG2_2"/>
    <property type="match status" value="1"/>
</dbReference>
<dbReference type="OrthoDB" id="141582at2"/>
<keyword evidence="1" id="KW-0456">Lyase</keyword>
<dbReference type="InterPro" id="IPR017939">
    <property type="entry name" value="G-Glutamylcylcotransferase"/>
</dbReference>
<evidence type="ECO:0000313" key="3">
    <source>
        <dbReference type="EMBL" id="SIS96101.1"/>
    </source>
</evidence>
<dbReference type="PANTHER" id="PTHR12935:SF0">
    <property type="entry name" value="GAMMA-GLUTAMYLCYCLOTRANSFERASE"/>
    <property type="match status" value="1"/>
</dbReference>
<protein>
    <submittedName>
        <fullName evidence="3">AIG2-like family protein</fullName>
    </submittedName>
</protein>
<gene>
    <name evidence="3" type="ORF">SAMN05421774_103295</name>
</gene>
<feature type="binding site" evidence="2">
    <location>
        <position position="119"/>
    </location>
    <ligand>
        <name>substrate</name>
    </ligand>
</feature>
<dbReference type="InterPro" id="IPR036568">
    <property type="entry name" value="GGCT-like_sf"/>
</dbReference>